<evidence type="ECO:0000256" key="2">
    <source>
        <dbReference type="SAM" id="MobiDB-lite"/>
    </source>
</evidence>
<dbReference type="Proteomes" id="UP001151081">
    <property type="component" value="Unassembled WGS sequence"/>
</dbReference>
<dbReference type="RefSeq" id="WP_272459598.1">
    <property type="nucleotide sequence ID" value="NZ_JAGTJJ010000051.1"/>
</dbReference>
<dbReference type="SUPFAM" id="SSF48452">
    <property type="entry name" value="TPR-like"/>
    <property type="match status" value="1"/>
</dbReference>
<gene>
    <name evidence="3" type="ORF">KEG57_43010</name>
</gene>
<dbReference type="InterPro" id="IPR019734">
    <property type="entry name" value="TPR_rpt"/>
</dbReference>
<protein>
    <recommendedName>
        <fullName evidence="5">Tetratricopeptide repeat protein</fullName>
    </recommendedName>
</protein>
<evidence type="ECO:0008006" key="5">
    <source>
        <dbReference type="Google" id="ProtNLM"/>
    </source>
</evidence>
<feature type="region of interest" description="Disordered" evidence="2">
    <location>
        <begin position="474"/>
        <end position="494"/>
    </location>
</feature>
<accession>A0A9X3XBP9</accession>
<dbReference type="Gene3D" id="1.25.40.10">
    <property type="entry name" value="Tetratricopeptide repeat domain"/>
    <property type="match status" value="1"/>
</dbReference>
<dbReference type="AlphaFoldDB" id="A0A9X3XBP9"/>
<feature type="repeat" description="TPR" evidence="1">
    <location>
        <begin position="398"/>
        <end position="431"/>
    </location>
</feature>
<dbReference type="PROSITE" id="PS50005">
    <property type="entry name" value="TPR"/>
    <property type="match status" value="1"/>
</dbReference>
<reference evidence="3 4" key="1">
    <citation type="submission" date="2021-04" db="EMBL/GenBank/DDBJ databases">
        <title>Genome analysis of Polyangium sp.</title>
        <authorList>
            <person name="Li Y."/>
            <person name="Wang J."/>
        </authorList>
    </citation>
    <scope>NUCLEOTIDE SEQUENCE [LARGE SCALE GENOMIC DNA]</scope>
    <source>
        <strain evidence="3 4">SDU14</strain>
    </source>
</reference>
<evidence type="ECO:0000256" key="1">
    <source>
        <dbReference type="PROSITE-ProRule" id="PRU00339"/>
    </source>
</evidence>
<dbReference type="InterPro" id="IPR011990">
    <property type="entry name" value="TPR-like_helical_dom_sf"/>
</dbReference>
<keyword evidence="1" id="KW-0802">TPR repeat</keyword>
<keyword evidence="4" id="KW-1185">Reference proteome</keyword>
<evidence type="ECO:0000313" key="4">
    <source>
        <dbReference type="Proteomes" id="UP001151081"/>
    </source>
</evidence>
<dbReference type="EMBL" id="JAGTJJ010000051">
    <property type="protein sequence ID" value="MDC3987317.1"/>
    <property type="molecule type" value="Genomic_DNA"/>
</dbReference>
<organism evidence="3 4">
    <name type="scientific">Polyangium jinanense</name>
    <dbReference type="NCBI Taxonomy" id="2829994"/>
    <lineage>
        <taxon>Bacteria</taxon>
        <taxon>Pseudomonadati</taxon>
        <taxon>Myxococcota</taxon>
        <taxon>Polyangia</taxon>
        <taxon>Polyangiales</taxon>
        <taxon>Polyangiaceae</taxon>
        <taxon>Polyangium</taxon>
    </lineage>
</organism>
<proteinExistence type="predicted"/>
<evidence type="ECO:0000313" key="3">
    <source>
        <dbReference type="EMBL" id="MDC3987317.1"/>
    </source>
</evidence>
<sequence>MFKSITDPLVRVAEAIQTFIAEPELRMLHVTTSDPIRISALEHIAAAEHHQENLCPFVFLEAPTEATDDGWEIRSEELRADLDEIAELHEKAGEGVTVRAMPGESCAPSALGRFGLELRAALGCLGAPLTGLVVVLSPVWVRDAKQWMEDVAALVERRELARVRWVIVDLDEPICAPVAEKLGKAALVVDARLDTGEVQRDVEAMLSAAASAPPGADGMRIAGMAGPDEAPPTHKVRTPPLTPQQARVIAEGREKARAEAIEKGTPEALLRPEPMRDLRGFVMGAAGAMIKGDASRAVAFMREAKALCRTAGLGKLAVMMGLVMGGFAMQARAPDTAAAIFREARAEADAAELPALSAQAQLAVGSGLLAAGKASEAALAFAEAGQLAAAQGERMFAIEAYRMAGQVLVSQQDFEHAAGAFWRAVQIASDGEPEEWRLSSGPEAARALGRIFREHGSADRADWLERVAVEMETMGESEADMPSMETTDACRDAV</sequence>
<name>A0A9X3XBP9_9BACT</name>
<comment type="caution">
    <text evidence="3">The sequence shown here is derived from an EMBL/GenBank/DDBJ whole genome shotgun (WGS) entry which is preliminary data.</text>
</comment>